<dbReference type="KEGG" id="buy:D8S85_00240"/>
<evidence type="ECO:0000259" key="1">
    <source>
        <dbReference type="Pfam" id="PF16344"/>
    </source>
</evidence>
<dbReference type="Pfam" id="PF16344">
    <property type="entry name" value="FecR_C"/>
    <property type="match status" value="1"/>
</dbReference>
<evidence type="ECO:0000313" key="3">
    <source>
        <dbReference type="Proteomes" id="UP000270673"/>
    </source>
</evidence>
<dbReference type="AlphaFoldDB" id="A0A3S9VNM0"/>
<dbReference type="InterPro" id="IPR012373">
    <property type="entry name" value="Ferrdict_sens_TM"/>
</dbReference>
<dbReference type="OrthoDB" id="1493027at2"/>
<accession>A0A3S9VNM0</accession>
<keyword evidence="3" id="KW-1185">Reference proteome</keyword>
<dbReference type="RefSeq" id="WP_127074655.1">
    <property type="nucleotide sequence ID" value="NZ_CP032819.1"/>
</dbReference>
<reference evidence="2 3" key="1">
    <citation type="submission" date="2018-10" db="EMBL/GenBank/DDBJ databases">
        <title>Butyricimonas faecalis sp. nov., isolated from human faeces and emended description of the genus Butyricimonas.</title>
        <authorList>
            <person name="Le Roy T."/>
            <person name="Van der Smissen P."/>
            <person name="Paquot A."/>
            <person name="Delzenne N."/>
            <person name="Muccioli G."/>
            <person name="Collet J.-F."/>
            <person name="Cani P.D."/>
        </authorList>
    </citation>
    <scope>NUCLEOTIDE SEQUENCE [LARGE SCALE GENOMIC DNA]</scope>
    <source>
        <strain evidence="2 3">H184</strain>
    </source>
</reference>
<dbReference type="Gene3D" id="3.55.50.30">
    <property type="match status" value="1"/>
</dbReference>
<organism evidence="2 3">
    <name type="scientific">Butyricimonas faecalis</name>
    <dbReference type="NCBI Taxonomy" id="2093856"/>
    <lineage>
        <taxon>Bacteria</taxon>
        <taxon>Pseudomonadati</taxon>
        <taxon>Bacteroidota</taxon>
        <taxon>Bacteroidia</taxon>
        <taxon>Bacteroidales</taxon>
        <taxon>Odoribacteraceae</taxon>
        <taxon>Butyricimonas</taxon>
    </lineage>
</organism>
<dbReference type="PANTHER" id="PTHR30273:SF2">
    <property type="entry name" value="PROTEIN FECR"/>
    <property type="match status" value="1"/>
</dbReference>
<feature type="domain" description="Protein FecR C-terminal" evidence="1">
    <location>
        <begin position="42"/>
        <end position="110"/>
    </location>
</feature>
<evidence type="ECO:0000313" key="2">
    <source>
        <dbReference type="EMBL" id="AZS28130.1"/>
    </source>
</evidence>
<dbReference type="InterPro" id="IPR032508">
    <property type="entry name" value="FecR_C"/>
</dbReference>
<dbReference type="PANTHER" id="PTHR30273">
    <property type="entry name" value="PERIPLASMIC SIGNAL SENSOR AND SIGMA FACTOR ACTIVATOR FECR-RELATED"/>
    <property type="match status" value="1"/>
</dbReference>
<name>A0A3S9VNM0_9BACT</name>
<proteinExistence type="predicted"/>
<sequence>MDKVSKVYLKPGEQAICGKGARFIEVKEVDVSLFTSWIKGVFEFENMSLLAISRQLSRWYGVSFQFEDESCAERRFTGGIKKYVPLNQSLDILEKTTNVVFKVSGRHVFVKSLKNEI</sequence>
<dbReference type="EMBL" id="CP032819">
    <property type="protein sequence ID" value="AZS28130.1"/>
    <property type="molecule type" value="Genomic_DNA"/>
</dbReference>
<dbReference type="Proteomes" id="UP000270673">
    <property type="component" value="Chromosome"/>
</dbReference>
<gene>
    <name evidence="2" type="ORF">D8S85_00240</name>
</gene>
<dbReference type="GO" id="GO:0016989">
    <property type="term" value="F:sigma factor antagonist activity"/>
    <property type="evidence" value="ECO:0007669"/>
    <property type="project" value="TreeGrafter"/>
</dbReference>
<protein>
    <submittedName>
        <fullName evidence="2">DUF4974 domain-containing protein</fullName>
    </submittedName>
</protein>